<organism evidence="2 4">
    <name type="scientific">Pseudomonas savastanoi</name>
    <name type="common">Pseudomonas syringae pv. savastanoi</name>
    <dbReference type="NCBI Taxonomy" id="29438"/>
    <lineage>
        <taxon>Bacteria</taxon>
        <taxon>Pseudomonadati</taxon>
        <taxon>Pseudomonadota</taxon>
        <taxon>Gammaproteobacteria</taxon>
        <taxon>Pseudomonadales</taxon>
        <taxon>Pseudomonadaceae</taxon>
        <taxon>Pseudomonas</taxon>
    </lineage>
</organism>
<dbReference type="EMBL" id="RBSL01000508">
    <property type="protein sequence ID" value="RMS18930.1"/>
    <property type="molecule type" value="Genomic_DNA"/>
</dbReference>
<evidence type="ECO:0000313" key="1">
    <source>
        <dbReference type="EMBL" id="RMS18930.1"/>
    </source>
</evidence>
<proteinExistence type="predicted"/>
<dbReference type="AlphaFoldDB" id="A0A3M5JTC0"/>
<accession>A0A3M5JTC0</accession>
<evidence type="ECO:0000313" key="3">
    <source>
        <dbReference type="Proteomes" id="UP000269801"/>
    </source>
</evidence>
<evidence type="ECO:0000313" key="4">
    <source>
        <dbReference type="Proteomes" id="UP000278180"/>
    </source>
</evidence>
<dbReference type="Pfam" id="PF04404">
    <property type="entry name" value="ERF"/>
    <property type="match status" value="1"/>
</dbReference>
<dbReference type="Proteomes" id="UP000278180">
    <property type="component" value="Unassembled WGS sequence"/>
</dbReference>
<dbReference type="Proteomes" id="UP000269801">
    <property type="component" value="Unassembled WGS sequence"/>
</dbReference>
<evidence type="ECO:0000313" key="2">
    <source>
        <dbReference type="EMBL" id="RMT26598.1"/>
    </source>
</evidence>
<dbReference type="InterPro" id="IPR007499">
    <property type="entry name" value="ERF_bacteria_virus"/>
</dbReference>
<reference evidence="3 4" key="1">
    <citation type="submission" date="2018-08" db="EMBL/GenBank/DDBJ databases">
        <title>Recombination of ecologically and evolutionarily significant loci maintains genetic cohesion in the Pseudomonas syringae species complex.</title>
        <authorList>
            <person name="Dillon M."/>
            <person name="Thakur S."/>
            <person name="Almeida R.N.D."/>
            <person name="Weir B.S."/>
            <person name="Guttman D.S."/>
        </authorList>
    </citation>
    <scope>NUCLEOTIDE SEQUENCE [LARGE SCALE GENOMIC DNA]</scope>
    <source>
        <strain evidence="2 4">ICMP 13684</strain>
        <strain evidence="1 3">ICMP 13685</strain>
    </source>
</reference>
<protein>
    <submittedName>
        <fullName evidence="2">ERF protein</fullName>
    </submittedName>
</protein>
<gene>
    <name evidence="2" type="ORF">ALP51_03628</name>
    <name evidence="1" type="ORF">ALP70_03285</name>
</gene>
<name>A0A3M5JTC0_PSESS</name>
<dbReference type="EMBL" id="RBTE01000315">
    <property type="protein sequence ID" value="RMT26598.1"/>
    <property type="molecule type" value="Genomic_DNA"/>
</dbReference>
<sequence>MPMTTEIIMPEERRTAVRQASPQADHSIMAVISRAAADPTCDIEKMERLLAMHERMQAKTAEQAFNAAMAQMQCEIPTVFEAAVNLHTGNAYATLDDISRIVKPIMQRHGFAITFKVENLEKTIAVTGILMHRDGHREQTTMTLPADIGKGRNDVQAVGSSTTYGKRYVMSALLNITTGETRDDDAQSSDGSDTDDMRAQAVADIIERVNQTNSPDELKDVWQAALKVLQANGDKTGYDAVKIEVTKRKEALEAKP</sequence>
<comment type="caution">
    <text evidence="2">The sequence shown here is derived from an EMBL/GenBank/DDBJ whole genome shotgun (WGS) entry which is preliminary data.</text>
</comment>